<dbReference type="Proteomes" id="UP000240259">
    <property type="component" value="Unassembled WGS sequence"/>
</dbReference>
<proteinExistence type="inferred from homology"/>
<dbReference type="CDD" id="cd08894">
    <property type="entry name" value="SRPBCC_CalC_Aha1-like_1"/>
    <property type="match status" value="1"/>
</dbReference>
<dbReference type="SUPFAM" id="SSF55961">
    <property type="entry name" value="Bet v1-like"/>
    <property type="match status" value="1"/>
</dbReference>
<reference evidence="3 4" key="1">
    <citation type="submission" date="2018-03" db="EMBL/GenBank/DDBJ databases">
        <title>Genome sequence of the symbiotic type strain Mesorhizobium helmanticense CSLC115NT isolated from Lotus corniculatus nodules.</title>
        <authorList>
            <person name="Sannazzaro A.I."/>
            <person name="Torres Tejerizo G.A."/>
            <person name="Dip D."/>
            <person name="Caballero M."/>
            <person name="Pistorio M."/>
            <person name="Estrella M.J."/>
        </authorList>
    </citation>
    <scope>NUCLEOTIDE SEQUENCE [LARGE SCALE GENOMIC DNA]</scope>
    <source>
        <strain evidence="3 4">CSLC115N</strain>
    </source>
</reference>
<feature type="domain" description="Activator of Hsp90 ATPase homologue 1/2-like C-terminal" evidence="2">
    <location>
        <begin position="23"/>
        <end position="156"/>
    </location>
</feature>
<organism evidence="3 4">
    <name type="scientific">Mesorhizobium helmanticense</name>
    <dbReference type="NCBI Taxonomy" id="1776423"/>
    <lineage>
        <taxon>Bacteria</taxon>
        <taxon>Pseudomonadati</taxon>
        <taxon>Pseudomonadota</taxon>
        <taxon>Alphaproteobacteria</taxon>
        <taxon>Hyphomicrobiales</taxon>
        <taxon>Phyllobacteriaceae</taxon>
        <taxon>Mesorhizobium</taxon>
    </lineage>
</organism>
<accession>A0A2T4IY99</accession>
<name>A0A2T4IY99_9HYPH</name>
<dbReference type="Gene3D" id="3.30.530.20">
    <property type="match status" value="1"/>
</dbReference>
<comment type="caution">
    <text evidence="3">The sequence shown here is derived from an EMBL/GenBank/DDBJ whole genome shotgun (WGS) entry which is preliminary data.</text>
</comment>
<dbReference type="InterPro" id="IPR023393">
    <property type="entry name" value="START-like_dom_sf"/>
</dbReference>
<protein>
    <submittedName>
        <fullName evidence="3">ATPase</fullName>
    </submittedName>
</protein>
<keyword evidence="4" id="KW-1185">Reference proteome</keyword>
<evidence type="ECO:0000259" key="2">
    <source>
        <dbReference type="Pfam" id="PF08327"/>
    </source>
</evidence>
<dbReference type="OrthoDB" id="9805228at2"/>
<dbReference type="AlphaFoldDB" id="A0A2T4IY99"/>
<comment type="similarity">
    <text evidence="1">Belongs to the AHA1 family.</text>
</comment>
<evidence type="ECO:0000256" key="1">
    <source>
        <dbReference type="ARBA" id="ARBA00006817"/>
    </source>
</evidence>
<evidence type="ECO:0000313" key="3">
    <source>
        <dbReference type="EMBL" id="PTE10641.1"/>
    </source>
</evidence>
<gene>
    <name evidence="3" type="ORF">C9427_09865</name>
</gene>
<dbReference type="Pfam" id="PF08327">
    <property type="entry name" value="AHSA1"/>
    <property type="match status" value="1"/>
</dbReference>
<evidence type="ECO:0000313" key="4">
    <source>
        <dbReference type="Proteomes" id="UP000240259"/>
    </source>
</evidence>
<dbReference type="EMBL" id="PZJX01000024">
    <property type="protein sequence ID" value="PTE10641.1"/>
    <property type="molecule type" value="Genomic_DNA"/>
</dbReference>
<dbReference type="InterPro" id="IPR013538">
    <property type="entry name" value="ASHA1/2-like_C"/>
</dbReference>
<sequence>MGSNSPLDSWALDREIVLSRVIAAPRELVFKVWTDPQHLPIWFGPEGFKVETHEIDVRVGGQWRFVFVGPDGTRYDNRMVFLKIEPPHLLEMNHGADKDDDPNQFRTIVTFDEQSNGKTVVTLRQLHPTKAHRDGGIGFGAVELGYQTLDKLARHVDALKG</sequence>